<reference evidence="1 2" key="1">
    <citation type="submission" date="2019-01" db="EMBL/GenBank/DDBJ databases">
        <title>Sequencing of cultivated peanut Arachis hypogaea provides insights into genome evolution and oil improvement.</title>
        <authorList>
            <person name="Chen X."/>
        </authorList>
    </citation>
    <scope>NUCLEOTIDE SEQUENCE [LARGE SCALE GENOMIC DNA]</scope>
    <source>
        <strain evidence="2">cv. Fuhuasheng</strain>
        <tissue evidence="1">Leaves</tissue>
    </source>
</reference>
<dbReference type="AlphaFoldDB" id="A0A445CST3"/>
<gene>
    <name evidence="1" type="ORF">Ahy_A06g029233</name>
</gene>
<sequence>MHVADEVSIQGMLLTYYQIRVQTSLIELYVEIEEIQDVDIRELNIDWMGYDTESDGEFEDNYEIVGPTKNIEEDDISVKIDVGVVANALADQHPSEEPSFMHTLNLDTMHALEFSEYINTFFAVVGEFVVGMKFNSKETVIVAVKRYTIRRGVDYRAYESEPMTFFAKCVQ</sequence>
<proteinExistence type="predicted"/>
<dbReference type="Proteomes" id="UP000289738">
    <property type="component" value="Chromosome A06"/>
</dbReference>
<comment type="caution">
    <text evidence="1">The sequence shown here is derived from an EMBL/GenBank/DDBJ whole genome shotgun (WGS) entry which is preliminary data.</text>
</comment>
<evidence type="ECO:0000313" key="2">
    <source>
        <dbReference type="Proteomes" id="UP000289738"/>
    </source>
</evidence>
<name>A0A445CST3_ARAHY</name>
<accession>A0A445CST3</accession>
<keyword evidence="2" id="KW-1185">Reference proteome</keyword>
<evidence type="ECO:0000313" key="1">
    <source>
        <dbReference type="EMBL" id="RYR53978.1"/>
    </source>
</evidence>
<evidence type="ECO:0008006" key="3">
    <source>
        <dbReference type="Google" id="ProtNLM"/>
    </source>
</evidence>
<organism evidence="1 2">
    <name type="scientific">Arachis hypogaea</name>
    <name type="common">Peanut</name>
    <dbReference type="NCBI Taxonomy" id="3818"/>
    <lineage>
        <taxon>Eukaryota</taxon>
        <taxon>Viridiplantae</taxon>
        <taxon>Streptophyta</taxon>
        <taxon>Embryophyta</taxon>
        <taxon>Tracheophyta</taxon>
        <taxon>Spermatophyta</taxon>
        <taxon>Magnoliopsida</taxon>
        <taxon>eudicotyledons</taxon>
        <taxon>Gunneridae</taxon>
        <taxon>Pentapetalae</taxon>
        <taxon>rosids</taxon>
        <taxon>fabids</taxon>
        <taxon>Fabales</taxon>
        <taxon>Fabaceae</taxon>
        <taxon>Papilionoideae</taxon>
        <taxon>50 kb inversion clade</taxon>
        <taxon>dalbergioids sensu lato</taxon>
        <taxon>Dalbergieae</taxon>
        <taxon>Pterocarpus clade</taxon>
        <taxon>Arachis</taxon>
    </lineage>
</organism>
<dbReference type="EMBL" id="SDMP01000006">
    <property type="protein sequence ID" value="RYR53978.1"/>
    <property type="molecule type" value="Genomic_DNA"/>
</dbReference>
<protein>
    <recommendedName>
        <fullName evidence="3">Transposase MuDR plant domain-containing protein</fullName>
    </recommendedName>
</protein>